<dbReference type="PANTHER" id="PTHR43135">
    <property type="entry name" value="ALPHA-D-RIBOSE 1-METHYLPHOSPHONATE 5-TRIPHOSPHATE DIPHOSPHATASE"/>
    <property type="match status" value="1"/>
</dbReference>
<keyword evidence="3" id="KW-1185">Reference proteome</keyword>
<dbReference type="InterPro" id="IPR011059">
    <property type="entry name" value="Metal-dep_hydrolase_composite"/>
</dbReference>
<evidence type="ECO:0000313" key="2">
    <source>
        <dbReference type="EMBL" id="MFI0793055.1"/>
    </source>
</evidence>
<dbReference type="EMBL" id="JBIRPU010000005">
    <property type="protein sequence ID" value="MFI0793055.1"/>
    <property type="molecule type" value="Genomic_DNA"/>
</dbReference>
<dbReference type="Gene3D" id="1.20.58.520">
    <property type="entry name" value="Amidohydrolase"/>
    <property type="match status" value="1"/>
</dbReference>
<dbReference type="RefSeq" id="WP_396678161.1">
    <property type="nucleotide sequence ID" value="NZ_JBIRPU010000005.1"/>
</dbReference>
<dbReference type="InterPro" id="IPR006680">
    <property type="entry name" value="Amidohydro-rel"/>
</dbReference>
<dbReference type="SUPFAM" id="SSF51338">
    <property type="entry name" value="Composite domain of metallo-dependent hydrolases"/>
    <property type="match status" value="1"/>
</dbReference>
<dbReference type="SUPFAM" id="SSF51556">
    <property type="entry name" value="Metallo-dependent hydrolases"/>
    <property type="match status" value="1"/>
</dbReference>
<reference evidence="2 3" key="1">
    <citation type="submission" date="2024-10" db="EMBL/GenBank/DDBJ databases">
        <title>The Natural Products Discovery Center: Release of the First 8490 Sequenced Strains for Exploring Actinobacteria Biosynthetic Diversity.</title>
        <authorList>
            <person name="Kalkreuter E."/>
            <person name="Kautsar S.A."/>
            <person name="Yang D."/>
            <person name="Bader C.D."/>
            <person name="Teijaro C.N."/>
            <person name="Fluegel L."/>
            <person name="Davis C.M."/>
            <person name="Simpson J.R."/>
            <person name="Lauterbach L."/>
            <person name="Steele A.D."/>
            <person name="Gui C."/>
            <person name="Meng S."/>
            <person name="Li G."/>
            <person name="Viehrig K."/>
            <person name="Ye F."/>
            <person name="Su P."/>
            <person name="Kiefer A.F."/>
            <person name="Nichols A."/>
            <person name="Cepeda A.J."/>
            <person name="Yan W."/>
            <person name="Fan B."/>
            <person name="Jiang Y."/>
            <person name="Adhikari A."/>
            <person name="Zheng C.-J."/>
            <person name="Schuster L."/>
            <person name="Cowan T.M."/>
            <person name="Smanski M.J."/>
            <person name="Chevrette M.G."/>
            <person name="De Carvalho L.P.S."/>
            <person name="Shen B."/>
        </authorList>
    </citation>
    <scope>NUCLEOTIDE SEQUENCE [LARGE SCALE GENOMIC DNA]</scope>
    <source>
        <strain evidence="2 3">NPDC021253</strain>
    </source>
</reference>
<dbReference type="InterPro" id="IPR032466">
    <property type="entry name" value="Metal_Hydrolase"/>
</dbReference>
<comment type="caution">
    <text evidence="2">The sequence shown here is derived from an EMBL/GenBank/DDBJ whole genome shotgun (WGS) entry which is preliminary data.</text>
</comment>
<dbReference type="InterPro" id="IPR051781">
    <property type="entry name" value="Metallo-dep_Hydrolase"/>
</dbReference>
<dbReference type="Gene3D" id="2.30.40.10">
    <property type="entry name" value="Urease, subunit C, domain 1"/>
    <property type="match status" value="1"/>
</dbReference>
<evidence type="ECO:0000313" key="3">
    <source>
        <dbReference type="Proteomes" id="UP001611075"/>
    </source>
</evidence>
<protein>
    <submittedName>
        <fullName evidence="2">Amidohydrolase family protein</fullName>
    </submittedName>
</protein>
<gene>
    <name evidence="2" type="ORF">ACH4OY_10190</name>
</gene>
<proteinExistence type="predicted"/>
<dbReference type="Gene3D" id="3.30.110.90">
    <property type="entry name" value="Amidohydrolase"/>
    <property type="match status" value="1"/>
</dbReference>
<name>A0ABW7SH77_9ACTN</name>
<sequence>MSLSRERKLIMITAITGARIFDGERVIEERTVVLDGQRIVALGGPVPDGATVVDARGATLLPGLIDSHVHTSPAGLRDALLFGVTTELEMQGRLTSVRRGKVTESDNLADVRSAGFALTAPGGHPSELFPGDGPPPGVELPHPSEGPLVMPNVSTPEEAVASVAALVADGSDYIKIMIEEGSVLGHPGLPMMSEETVAAGVRAAHEHGRMALAHALTAEATAQGIATGVDGFTHVFIDRPHPPELVAALADAGAFVVPCLALVSSIMGGTGAELAADERVRSRLSQPWLDTLCGSFDRYPQGNLDDVLATVAALHAAGVDILAGTDVSVPVPSLGGLAHGASLHHELRLLVAAGLTPAEALRAATALPARRFGLVDRGRVAPGARADLLLVDGDPTTTITDTLAIRAVWRRGVRQVTA</sequence>
<dbReference type="Gene3D" id="3.40.50.10910">
    <property type="entry name" value="Amidohydrolase"/>
    <property type="match status" value="1"/>
</dbReference>
<dbReference type="Pfam" id="PF01979">
    <property type="entry name" value="Amidohydro_1"/>
    <property type="match status" value="1"/>
</dbReference>
<organism evidence="2 3">
    <name type="scientific">Micromonospora rubida</name>
    <dbReference type="NCBI Taxonomy" id="2697657"/>
    <lineage>
        <taxon>Bacteria</taxon>
        <taxon>Bacillati</taxon>
        <taxon>Actinomycetota</taxon>
        <taxon>Actinomycetes</taxon>
        <taxon>Micromonosporales</taxon>
        <taxon>Micromonosporaceae</taxon>
        <taxon>Micromonospora</taxon>
    </lineage>
</organism>
<dbReference type="PANTHER" id="PTHR43135:SF3">
    <property type="entry name" value="ALPHA-D-RIBOSE 1-METHYLPHOSPHONATE 5-TRIPHOSPHATE DIPHOSPHATASE"/>
    <property type="match status" value="1"/>
</dbReference>
<evidence type="ECO:0000259" key="1">
    <source>
        <dbReference type="Pfam" id="PF01979"/>
    </source>
</evidence>
<feature type="domain" description="Amidohydrolase-related" evidence="1">
    <location>
        <begin position="59"/>
        <end position="409"/>
    </location>
</feature>
<dbReference type="Proteomes" id="UP001611075">
    <property type="component" value="Unassembled WGS sequence"/>
</dbReference>
<accession>A0ABW7SH77</accession>